<keyword evidence="1" id="KW-0812">Transmembrane</keyword>
<sequence>MPAITPFRRQQGASLIEIMIAITIGLLILAGVSSLFVRNSRAHDEIRRANEQIENGRYAASLLADDLRNAGYLAEFDPSSMATPVSPDPCATDVASLAAAMAMPVQGINDVATAPTCLSDVKTGTDIVVVRRASTCAVGETGCEAAVSGAVYLQASGCNSATELGSGNVNTYYALSSSATSLTKKRVDCVTTAPLHRYRVHIYFVANNNVSGDGVPTLKRAELGPSGFSIVPLVDGIENLQFEYGIDSLTAATGMPASWAADAGSDAAWRNVVAVKIHVLARAATASAGYTDAKTYTLGAGVSYTPTGAAANYKRHVYETTARVNNTAQRNM</sequence>
<keyword evidence="1" id="KW-1133">Transmembrane helix</keyword>
<keyword evidence="3" id="KW-1185">Reference proteome</keyword>
<dbReference type="Proteomes" id="UP000622890">
    <property type="component" value="Unassembled WGS sequence"/>
</dbReference>
<evidence type="ECO:0000313" key="3">
    <source>
        <dbReference type="Proteomes" id="UP000622890"/>
    </source>
</evidence>
<name>A0A934ST83_9BURK</name>
<comment type="caution">
    <text evidence="2">The sequence shown here is derived from an EMBL/GenBank/DDBJ whole genome shotgun (WGS) entry which is preliminary data.</text>
</comment>
<dbReference type="EMBL" id="JAEPBG010000003">
    <property type="protein sequence ID" value="MBK4735020.1"/>
    <property type="molecule type" value="Genomic_DNA"/>
</dbReference>
<proteinExistence type="predicted"/>
<feature type="transmembrane region" description="Helical" evidence="1">
    <location>
        <begin position="12"/>
        <end position="37"/>
    </location>
</feature>
<dbReference type="AlphaFoldDB" id="A0A934ST83"/>
<gene>
    <name evidence="2" type="ORF">JJB74_10410</name>
</gene>
<dbReference type="GO" id="GO:0043683">
    <property type="term" value="P:type IV pilus assembly"/>
    <property type="evidence" value="ECO:0007669"/>
    <property type="project" value="InterPro"/>
</dbReference>
<dbReference type="InterPro" id="IPR032092">
    <property type="entry name" value="PilW"/>
</dbReference>
<keyword evidence="1" id="KW-0472">Membrane</keyword>
<dbReference type="Pfam" id="PF16074">
    <property type="entry name" value="PilW"/>
    <property type="match status" value="1"/>
</dbReference>
<reference evidence="2" key="1">
    <citation type="submission" date="2021-01" db="EMBL/GenBank/DDBJ databases">
        <title>Genome sequence of strain Noviherbaspirillum sp. DKR-6.</title>
        <authorList>
            <person name="Chaudhary D.K."/>
        </authorList>
    </citation>
    <scope>NUCLEOTIDE SEQUENCE</scope>
    <source>
        <strain evidence="2">DKR-6</strain>
    </source>
</reference>
<dbReference type="RefSeq" id="WP_200591781.1">
    <property type="nucleotide sequence ID" value="NZ_JAEPBG010000003.1"/>
</dbReference>
<accession>A0A934ST83</accession>
<dbReference type="InterPro" id="IPR012902">
    <property type="entry name" value="N_methyl_site"/>
</dbReference>
<protein>
    <submittedName>
        <fullName evidence="2">PilW family protein</fullName>
    </submittedName>
</protein>
<dbReference type="Pfam" id="PF07963">
    <property type="entry name" value="N_methyl"/>
    <property type="match status" value="1"/>
</dbReference>
<organism evidence="2 3">
    <name type="scientific">Noviherbaspirillum pedocola</name>
    <dbReference type="NCBI Taxonomy" id="2801341"/>
    <lineage>
        <taxon>Bacteria</taxon>
        <taxon>Pseudomonadati</taxon>
        <taxon>Pseudomonadota</taxon>
        <taxon>Betaproteobacteria</taxon>
        <taxon>Burkholderiales</taxon>
        <taxon>Oxalobacteraceae</taxon>
        <taxon>Noviherbaspirillum</taxon>
    </lineage>
</organism>
<evidence type="ECO:0000313" key="2">
    <source>
        <dbReference type="EMBL" id="MBK4735020.1"/>
    </source>
</evidence>
<evidence type="ECO:0000256" key="1">
    <source>
        <dbReference type="SAM" id="Phobius"/>
    </source>
</evidence>